<feature type="binding site" evidence="2">
    <location>
        <begin position="11"/>
        <end position="18"/>
    </location>
    <ligand>
        <name>substrate</name>
    </ligand>
</feature>
<gene>
    <name evidence="3" type="ORF">LG52_740</name>
</gene>
<evidence type="ECO:0000313" key="4">
    <source>
        <dbReference type="Proteomes" id="UP000032522"/>
    </source>
</evidence>
<evidence type="ECO:0000256" key="1">
    <source>
        <dbReference type="PIRSR" id="PIRSR613078-1"/>
    </source>
</evidence>
<dbReference type="Gene3D" id="3.40.50.1240">
    <property type="entry name" value="Phosphoglycerate mutase-like"/>
    <property type="match status" value="1"/>
</dbReference>
<dbReference type="CDD" id="cd07067">
    <property type="entry name" value="HP_PGM_like"/>
    <property type="match status" value="1"/>
</dbReference>
<proteinExistence type="predicted"/>
<dbReference type="GO" id="GO:0016791">
    <property type="term" value="F:phosphatase activity"/>
    <property type="evidence" value="ECO:0007669"/>
    <property type="project" value="TreeGrafter"/>
</dbReference>
<dbReference type="SMART" id="SM00855">
    <property type="entry name" value="PGAM"/>
    <property type="match status" value="1"/>
</dbReference>
<protein>
    <submittedName>
        <fullName evidence="3">Histidine phosphatase super family protein</fullName>
    </submittedName>
</protein>
<dbReference type="InterPro" id="IPR029033">
    <property type="entry name" value="His_PPase_superfam"/>
</dbReference>
<dbReference type="RefSeq" id="WP_044730979.1">
    <property type="nucleotide sequence ID" value="NZ_JYBP01000003.1"/>
</dbReference>
<feature type="binding site" evidence="2">
    <location>
        <position position="60"/>
    </location>
    <ligand>
        <name>substrate</name>
    </ligand>
</feature>
<dbReference type="InterPro" id="IPR050275">
    <property type="entry name" value="PGM_Phosphatase"/>
</dbReference>
<organism evidence="3 4">
    <name type="scientific">Geobacillus kaustophilus</name>
    <dbReference type="NCBI Taxonomy" id="1462"/>
    <lineage>
        <taxon>Bacteria</taxon>
        <taxon>Bacillati</taxon>
        <taxon>Bacillota</taxon>
        <taxon>Bacilli</taxon>
        <taxon>Bacillales</taxon>
        <taxon>Anoxybacillaceae</taxon>
        <taxon>Geobacillus</taxon>
        <taxon>Geobacillus thermoleovorans group</taxon>
    </lineage>
</organism>
<dbReference type="InterPro" id="IPR013078">
    <property type="entry name" value="His_Pase_superF_clade-1"/>
</dbReference>
<dbReference type="PANTHER" id="PTHR48100">
    <property type="entry name" value="BROAD-SPECIFICITY PHOSPHATASE YOR283W-RELATED"/>
    <property type="match status" value="1"/>
</dbReference>
<comment type="caution">
    <text evidence="3">The sequence shown here is derived from an EMBL/GenBank/DDBJ whole genome shotgun (WGS) entry which is preliminary data.</text>
</comment>
<sequence length="216" mass="24577">MGRHLAVTLIRHGMTELNRRKAYIGWLDAPLAEGEIARLGRLRWEPPEPVDVVVTSDLCRCRETVDLLFGGRRADWCTSRWRELSFGAWEGKTFAELEAEPAYRQWLASPFSAAPPDGERYAEFQARIKQALAETIALAEQSEARHVVIVTHGGPIRLLLRQYAPDARSFWEWEVPFAGGYTLVSTFERWKEGERCISLSAVHFKENENGCGNDTE</sequence>
<name>A0A0D8BRM8_GEOKU</name>
<dbReference type="PANTHER" id="PTHR48100:SF1">
    <property type="entry name" value="HISTIDINE PHOSPHATASE FAMILY PROTEIN-RELATED"/>
    <property type="match status" value="1"/>
</dbReference>
<dbReference type="GO" id="GO:0005737">
    <property type="term" value="C:cytoplasm"/>
    <property type="evidence" value="ECO:0007669"/>
    <property type="project" value="TreeGrafter"/>
</dbReference>
<dbReference type="PATRIC" id="fig|1462.6.peg.891"/>
<dbReference type="SUPFAM" id="SSF53254">
    <property type="entry name" value="Phosphoglycerate mutase-like"/>
    <property type="match status" value="1"/>
</dbReference>
<feature type="active site" description="Proton donor/acceptor" evidence="1">
    <location>
        <position position="83"/>
    </location>
</feature>
<reference evidence="3 4" key="1">
    <citation type="submission" date="2015-01" db="EMBL/GenBank/DDBJ databases">
        <authorList>
            <person name="Filippidou S."/>
            <person name="Jeanneret N."/>
            <person name="Russel-Delif L."/>
            <person name="Junier T."/>
            <person name="Wunderlin T."/>
            <person name="Molina V."/>
            <person name="Johnson S.L."/>
            <person name="Davenport K.W."/>
            <person name="Chain P.S."/>
            <person name="Dorador C."/>
            <person name="Junier P."/>
        </authorList>
    </citation>
    <scope>NUCLEOTIDE SEQUENCE [LARGE SCALE GENOMIC DNA]</scope>
    <source>
        <strain evidence="3 4">Et7/4</strain>
    </source>
</reference>
<dbReference type="EMBL" id="JYBP01000003">
    <property type="protein sequence ID" value="KJE26062.1"/>
    <property type="molecule type" value="Genomic_DNA"/>
</dbReference>
<dbReference type="AlphaFoldDB" id="A0A0D8BRM8"/>
<dbReference type="Pfam" id="PF00300">
    <property type="entry name" value="His_Phos_1"/>
    <property type="match status" value="1"/>
</dbReference>
<accession>A0A0D8BRM8</accession>
<evidence type="ECO:0000313" key="3">
    <source>
        <dbReference type="EMBL" id="KJE26062.1"/>
    </source>
</evidence>
<dbReference type="OrthoDB" id="9783269at2"/>
<feature type="active site" description="Tele-phosphohistidine intermediate" evidence="1">
    <location>
        <position position="12"/>
    </location>
</feature>
<dbReference type="Proteomes" id="UP000032522">
    <property type="component" value="Unassembled WGS sequence"/>
</dbReference>
<evidence type="ECO:0000256" key="2">
    <source>
        <dbReference type="PIRSR" id="PIRSR613078-2"/>
    </source>
</evidence>